<reference evidence="3" key="1">
    <citation type="journal article" date="2014" name="Int. J. Syst. Evol. Microbiol.">
        <title>Complete genome sequence of Corynebacterium casei LMG S-19264T (=DSM 44701T), isolated from a smear-ripened cheese.</title>
        <authorList>
            <consortium name="US DOE Joint Genome Institute (JGI-PGF)"/>
            <person name="Walter F."/>
            <person name="Albersmeier A."/>
            <person name="Kalinowski J."/>
            <person name="Ruckert C."/>
        </authorList>
    </citation>
    <scope>NUCLEOTIDE SEQUENCE</scope>
    <source>
        <strain evidence="3">KCTC 42650</strain>
    </source>
</reference>
<evidence type="ECO:0000313" key="3">
    <source>
        <dbReference type="EMBL" id="GHF68467.1"/>
    </source>
</evidence>
<keyword evidence="4" id="KW-1185">Reference proteome</keyword>
<evidence type="ECO:0000259" key="1">
    <source>
        <dbReference type="Pfam" id="PF00108"/>
    </source>
</evidence>
<dbReference type="EMBL" id="BNCJ01000021">
    <property type="protein sequence ID" value="GHF68467.1"/>
    <property type="molecule type" value="Genomic_DNA"/>
</dbReference>
<dbReference type="PIRSF" id="PIRSF000429">
    <property type="entry name" value="Ac-CoA_Ac_transf"/>
    <property type="match status" value="1"/>
</dbReference>
<dbReference type="RefSeq" id="WP_189682335.1">
    <property type="nucleotide sequence ID" value="NZ_BNCJ01000021.1"/>
</dbReference>
<dbReference type="Proteomes" id="UP000626220">
    <property type="component" value="Unassembled WGS sequence"/>
</dbReference>
<dbReference type="InterPro" id="IPR002155">
    <property type="entry name" value="Thiolase"/>
</dbReference>
<dbReference type="InterPro" id="IPR016039">
    <property type="entry name" value="Thiolase-like"/>
</dbReference>
<name>A0A8J3H2L7_9RHOB</name>
<dbReference type="Pfam" id="PF22691">
    <property type="entry name" value="Thiolase_C_1"/>
    <property type="match status" value="1"/>
</dbReference>
<dbReference type="InterPro" id="IPR055140">
    <property type="entry name" value="Thiolase_C_2"/>
</dbReference>
<sequence length="386" mass="40602">MQPCIIGWGHTKFGALRDQSFEDLVIAAAREALDHAGVAAEDVDGIWLGHFNSGMVPDAFASSLVLGMDEGLRFTPATRCENACASGSAAIWSALNAIRAGEAKVALVIGAEKMTELDTAGVTKALSGASYQKEESGVSFPQIFGRIAGQYFQRFGDRAETLAKIAVKNHSNALANPLAHMQKQVSFDFANTVSEKNPLIAAPLRMTDCSLISDGAAALVIVAPELAGDFARAVTFRATAQVNDIMPISQRDMTELTGARMAFGKAFEKAGVTLDDIRFAEVHDCFTIAELMVYEALGLKDKGKGAEAVDEGLVFRGGRLPVNLSGGLKAKGHPVGATGVSMHVMAARQVTGTAGEMQADRADLGLVFNMGGSGVANYCSILEAAR</sequence>
<accession>A0A8J3H2L7</accession>
<dbReference type="AlphaFoldDB" id="A0A8J3H2L7"/>
<proteinExistence type="predicted"/>
<dbReference type="SUPFAM" id="SSF53901">
    <property type="entry name" value="Thiolase-like"/>
    <property type="match status" value="1"/>
</dbReference>
<evidence type="ECO:0000259" key="2">
    <source>
        <dbReference type="Pfam" id="PF22691"/>
    </source>
</evidence>
<feature type="domain" description="Thiolase C-terminal" evidence="2">
    <location>
        <begin position="245"/>
        <end position="383"/>
    </location>
</feature>
<evidence type="ECO:0000313" key="4">
    <source>
        <dbReference type="Proteomes" id="UP000626220"/>
    </source>
</evidence>
<dbReference type="InterPro" id="IPR020616">
    <property type="entry name" value="Thiolase_N"/>
</dbReference>
<organism evidence="3 4">
    <name type="scientific">Seohaeicola zhoushanensis</name>
    <dbReference type="NCBI Taxonomy" id="1569283"/>
    <lineage>
        <taxon>Bacteria</taxon>
        <taxon>Pseudomonadati</taxon>
        <taxon>Pseudomonadota</taxon>
        <taxon>Alphaproteobacteria</taxon>
        <taxon>Rhodobacterales</taxon>
        <taxon>Roseobacteraceae</taxon>
        <taxon>Seohaeicola</taxon>
    </lineage>
</organism>
<dbReference type="Pfam" id="PF00108">
    <property type="entry name" value="Thiolase_N"/>
    <property type="match status" value="1"/>
</dbReference>
<dbReference type="CDD" id="cd00829">
    <property type="entry name" value="SCP-x_thiolase"/>
    <property type="match status" value="1"/>
</dbReference>
<protein>
    <submittedName>
        <fullName evidence="3">Acetyl-CoA acetyltransferase</fullName>
    </submittedName>
</protein>
<comment type="caution">
    <text evidence="3">The sequence shown here is derived from an EMBL/GenBank/DDBJ whole genome shotgun (WGS) entry which is preliminary data.</text>
</comment>
<dbReference type="NCBIfam" id="NF005704">
    <property type="entry name" value="PRK07516.1"/>
    <property type="match status" value="1"/>
</dbReference>
<dbReference type="PANTHER" id="PTHR42870:SF1">
    <property type="entry name" value="NON-SPECIFIC LIPID-TRANSFER PROTEIN-LIKE 2"/>
    <property type="match status" value="1"/>
</dbReference>
<dbReference type="PANTHER" id="PTHR42870">
    <property type="entry name" value="ACETYL-COA C-ACETYLTRANSFERASE"/>
    <property type="match status" value="1"/>
</dbReference>
<feature type="domain" description="Thiolase N-terminal" evidence="1">
    <location>
        <begin position="6"/>
        <end position="223"/>
    </location>
</feature>
<dbReference type="GO" id="GO:0003988">
    <property type="term" value="F:acetyl-CoA C-acyltransferase activity"/>
    <property type="evidence" value="ECO:0007669"/>
    <property type="project" value="UniProtKB-ARBA"/>
</dbReference>
<gene>
    <name evidence="3" type="ORF">GCM10017056_44500</name>
</gene>
<dbReference type="Gene3D" id="3.40.47.10">
    <property type="match status" value="1"/>
</dbReference>
<reference evidence="3" key="2">
    <citation type="submission" date="2020-09" db="EMBL/GenBank/DDBJ databases">
        <authorList>
            <person name="Sun Q."/>
            <person name="Kim S."/>
        </authorList>
    </citation>
    <scope>NUCLEOTIDE SEQUENCE</scope>
    <source>
        <strain evidence="3">KCTC 42650</strain>
    </source>
</reference>